<dbReference type="KEGG" id="suls:Sdiek1_0124"/>
<feature type="transmembrane region" description="Helical" evidence="1">
    <location>
        <begin position="18"/>
        <end position="38"/>
    </location>
</feature>
<dbReference type="Proteomes" id="UP000196005">
    <property type="component" value="Chromosome"/>
</dbReference>
<sequence>MEQEVPPIIEIIPKIKGFWCRVVMFSLYGLLTFTPFLVGSWLGYSYNIVIGIAFFLFLTLVSGVISSKMRVCSIPFEQREMSYSTMAIVKWYLAKNICLKN</sequence>
<evidence type="ECO:0000313" key="3">
    <source>
        <dbReference type="Proteomes" id="UP000196005"/>
    </source>
</evidence>
<keyword evidence="3" id="KW-1185">Reference proteome</keyword>
<protein>
    <submittedName>
        <fullName evidence="2">Uncharacterized protein</fullName>
    </submittedName>
</protein>
<organism evidence="2 3">
    <name type="scientific">Sulfurospirillum diekertiae</name>
    <dbReference type="NCBI Taxonomy" id="1854492"/>
    <lineage>
        <taxon>Bacteria</taxon>
        <taxon>Pseudomonadati</taxon>
        <taxon>Campylobacterota</taxon>
        <taxon>Epsilonproteobacteria</taxon>
        <taxon>Campylobacterales</taxon>
        <taxon>Sulfurospirillaceae</taxon>
        <taxon>Sulfurospirillum</taxon>
    </lineage>
</organism>
<reference evidence="3" key="1">
    <citation type="submission" date="2017-05" db="EMBL/GenBank/DDBJ databases">
        <title>Dechlorination kinetics govern the competition between two new strains of the genus Sulfurospirillum.</title>
        <authorList>
            <person name="Buttet G.F."/>
            <person name="Murray A.M."/>
            <person name="Goris T."/>
            <person name="Burion M."/>
            <person name="Lin B."/>
            <person name="Rolle M."/>
            <person name="Maillard J."/>
        </authorList>
    </citation>
    <scope>NUCLEOTIDE SEQUENCE [LARGE SCALE GENOMIC DNA]</scope>
    <source>
        <strain evidence="3">SL2-1</strain>
    </source>
</reference>
<dbReference type="AlphaFoldDB" id="A0A1Y0HGT9"/>
<evidence type="ECO:0000256" key="1">
    <source>
        <dbReference type="SAM" id="Phobius"/>
    </source>
</evidence>
<keyword evidence="1" id="KW-1133">Transmembrane helix</keyword>
<accession>A0A1Y0HGT9</accession>
<gene>
    <name evidence="2" type="ORF">Sdiek1_0124</name>
</gene>
<keyword evidence="1" id="KW-0812">Transmembrane</keyword>
<feature type="transmembrane region" description="Helical" evidence="1">
    <location>
        <begin position="44"/>
        <end position="65"/>
    </location>
</feature>
<name>A0A1Y0HGT9_9BACT</name>
<proteinExistence type="predicted"/>
<dbReference type="EMBL" id="CP021416">
    <property type="protein sequence ID" value="ARU47307.1"/>
    <property type="molecule type" value="Genomic_DNA"/>
</dbReference>
<dbReference type="OrthoDB" id="5339835at2"/>
<keyword evidence="1" id="KW-0472">Membrane</keyword>
<evidence type="ECO:0000313" key="2">
    <source>
        <dbReference type="EMBL" id="ARU47307.1"/>
    </source>
</evidence>